<dbReference type="EMBL" id="HBUF01349563">
    <property type="protein sequence ID" value="CAG6712663.1"/>
    <property type="molecule type" value="Transcribed_RNA"/>
</dbReference>
<name>A0A8D8XX29_9HEMI</name>
<evidence type="ECO:0000313" key="2">
    <source>
        <dbReference type="EMBL" id="CAG6712663.1"/>
    </source>
</evidence>
<feature type="compositionally biased region" description="Low complexity" evidence="1">
    <location>
        <begin position="89"/>
        <end position="107"/>
    </location>
</feature>
<feature type="region of interest" description="Disordered" evidence="1">
    <location>
        <begin position="74"/>
        <end position="141"/>
    </location>
</feature>
<organism evidence="2">
    <name type="scientific">Cacopsylla melanoneura</name>
    <dbReference type="NCBI Taxonomy" id="428564"/>
    <lineage>
        <taxon>Eukaryota</taxon>
        <taxon>Metazoa</taxon>
        <taxon>Ecdysozoa</taxon>
        <taxon>Arthropoda</taxon>
        <taxon>Hexapoda</taxon>
        <taxon>Insecta</taxon>
        <taxon>Pterygota</taxon>
        <taxon>Neoptera</taxon>
        <taxon>Paraneoptera</taxon>
        <taxon>Hemiptera</taxon>
        <taxon>Sternorrhyncha</taxon>
        <taxon>Psylloidea</taxon>
        <taxon>Psyllidae</taxon>
        <taxon>Psyllinae</taxon>
        <taxon>Cacopsylla</taxon>
    </lineage>
</organism>
<dbReference type="EMBL" id="HBUF01349564">
    <property type="protein sequence ID" value="CAG6712665.1"/>
    <property type="molecule type" value="Transcribed_RNA"/>
</dbReference>
<accession>A0A8D8XX29</accession>
<dbReference type="AlphaFoldDB" id="A0A8D8XX29"/>
<sequence length="141" mass="15319">MAKFPTFGGNNNNNNEIGRLIRLLIKCQVTSNSNELISDKSRYQTSGNSKRIVSFGGLILYSLLFLRHEYWAPTRDDGSNARTSSHAGSPSNARASPPRSSFTRTSSYARASADATTGTTREIGQHIQSEKLDCSTAGITS</sequence>
<protein>
    <submittedName>
        <fullName evidence="2">Uncharacterized protein</fullName>
    </submittedName>
</protein>
<proteinExistence type="predicted"/>
<dbReference type="EMBL" id="HBUF01349566">
    <property type="protein sequence ID" value="CAG6712668.1"/>
    <property type="molecule type" value="Transcribed_RNA"/>
</dbReference>
<dbReference type="EMBL" id="HBUF01349567">
    <property type="protein sequence ID" value="CAG6712670.1"/>
    <property type="molecule type" value="Transcribed_RNA"/>
</dbReference>
<evidence type="ECO:0000256" key="1">
    <source>
        <dbReference type="SAM" id="MobiDB-lite"/>
    </source>
</evidence>
<reference evidence="2" key="1">
    <citation type="submission" date="2021-05" db="EMBL/GenBank/DDBJ databases">
        <authorList>
            <person name="Alioto T."/>
            <person name="Alioto T."/>
            <person name="Gomez Garrido J."/>
        </authorList>
    </citation>
    <scope>NUCLEOTIDE SEQUENCE</scope>
</reference>